<evidence type="ECO:0008006" key="3">
    <source>
        <dbReference type="Google" id="ProtNLM"/>
    </source>
</evidence>
<evidence type="ECO:0000313" key="2">
    <source>
        <dbReference type="EMBL" id="JAU97825.1"/>
    </source>
</evidence>
<proteinExistence type="predicted"/>
<dbReference type="GO" id="GO:0005777">
    <property type="term" value="C:peroxisome"/>
    <property type="evidence" value="ECO:0007669"/>
    <property type="project" value="InterPro"/>
</dbReference>
<dbReference type="EMBL" id="GEVI01023113">
    <property type="protein sequence ID" value="JAU09207.1"/>
    <property type="molecule type" value="Transcribed_RNA"/>
</dbReference>
<dbReference type="AlphaFoldDB" id="A0A1J3CQY4"/>
<accession>A0A1J3CQY4</accession>
<protein>
    <recommendedName>
        <fullName evidence="3">NYN domain-containing protein</fullName>
    </recommendedName>
</protein>
<evidence type="ECO:0000313" key="1">
    <source>
        <dbReference type="EMBL" id="JAU09207.1"/>
    </source>
</evidence>
<sequence length="206" mass="23862">MEPSHYVSYTLVLWDVNDFPVPQDHHVKMFDSIVRKAVASKAYRDVIDIQGYCEKLTEEEEFDFCNARIRFYFAEKSYRLQRMLMDMLIFARKFRGPGDVNIIIVAKDIPNVNTELFSVMETLRRRGCKVFFVVPDGAPESDFPPRNSANFVWRWTSLFKGDSPTVVINTDQVGTSQVPQKRQKTRKGVSRVLAKSVGNPAWINRM</sequence>
<dbReference type="PANTHER" id="PTHR14379">
    <property type="entry name" value="LIMKAIN B LKAP"/>
    <property type="match status" value="1"/>
</dbReference>
<dbReference type="PANTHER" id="PTHR14379:SF3">
    <property type="entry name" value="MEIOSIS REGULATOR AND MRNA STABILITY FACTOR 1"/>
    <property type="match status" value="1"/>
</dbReference>
<organism evidence="1">
    <name type="scientific">Noccaea caerulescens</name>
    <name type="common">Alpine penny-cress</name>
    <name type="synonym">Thlaspi caerulescens</name>
    <dbReference type="NCBI Taxonomy" id="107243"/>
    <lineage>
        <taxon>Eukaryota</taxon>
        <taxon>Viridiplantae</taxon>
        <taxon>Streptophyta</taxon>
        <taxon>Embryophyta</taxon>
        <taxon>Tracheophyta</taxon>
        <taxon>Spermatophyta</taxon>
        <taxon>Magnoliopsida</taxon>
        <taxon>eudicotyledons</taxon>
        <taxon>Gunneridae</taxon>
        <taxon>Pentapetalae</taxon>
        <taxon>rosids</taxon>
        <taxon>malvids</taxon>
        <taxon>Brassicales</taxon>
        <taxon>Brassicaceae</taxon>
        <taxon>Coluteocarpeae</taxon>
        <taxon>Noccaea</taxon>
    </lineage>
</organism>
<dbReference type="InterPro" id="IPR024768">
    <property type="entry name" value="Marf1"/>
</dbReference>
<gene>
    <name evidence="1" type="ORF">GA_TR19260_c6_g1_i1_g.62359</name>
    <name evidence="2" type="ORF">MP_TR22324_c26_g1_i1_g.64999</name>
</gene>
<reference evidence="1" key="1">
    <citation type="submission" date="2016-07" db="EMBL/GenBank/DDBJ databases">
        <title>De novo transcriptome assembly of four accessions of the metal hyperaccumulator plant Noccaea caerulescens.</title>
        <authorList>
            <person name="Blande D."/>
            <person name="Halimaa P."/>
            <person name="Tervahauta A.I."/>
            <person name="Aarts M.G."/>
            <person name="Karenlampi S.O."/>
        </authorList>
    </citation>
    <scope>NUCLEOTIDE SEQUENCE</scope>
</reference>
<dbReference type="EMBL" id="GEVM01008113">
    <property type="protein sequence ID" value="JAU97825.1"/>
    <property type="molecule type" value="Transcribed_RNA"/>
</dbReference>
<name>A0A1J3CQY4_NOCCA</name>
<dbReference type="GO" id="GO:0010468">
    <property type="term" value="P:regulation of gene expression"/>
    <property type="evidence" value="ECO:0007669"/>
    <property type="project" value="InterPro"/>
</dbReference>